<feature type="region of interest" description="Disordered" evidence="1">
    <location>
        <begin position="678"/>
        <end position="756"/>
    </location>
</feature>
<feature type="signal peptide" evidence="2">
    <location>
        <begin position="1"/>
        <end position="25"/>
    </location>
</feature>
<feature type="chain" id="PRO_5028884200" evidence="2">
    <location>
        <begin position="26"/>
        <end position="832"/>
    </location>
</feature>
<evidence type="ECO:0000256" key="2">
    <source>
        <dbReference type="SAM" id="SignalP"/>
    </source>
</evidence>
<dbReference type="Proteomes" id="UP000481861">
    <property type="component" value="Unassembled WGS sequence"/>
</dbReference>
<keyword evidence="2" id="KW-0732">Signal</keyword>
<evidence type="ECO:0000256" key="1">
    <source>
        <dbReference type="SAM" id="MobiDB-lite"/>
    </source>
</evidence>
<dbReference type="PANTHER" id="PTHR14905">
    <property type="entry name" value="NG37"/>
    <property type="match status" value="1"/>
</dbReference>
<feature type="compositionally biased region" description="Polar residues" evidence="1">
    <location>
        <begin position="376"/>
        <end position="388"/>
    </location>
</feature>
<proteinExistence type="predicted"/>
<dbReference type="PANTHER" id="PTHR14905:SF7">
    <property type="entry name" value="VON WILLEBRAND FACTOR A DOMAIN-CONTAINING PROTEIN 7"/>
    <property type="match status" value="1"/>
</dbReference>
<dbReference type="InterPro" id="IPR010816">
    <property type="entry name" value="Het-C"/>
</dbReference>
<gene>
    <name evidence="3" type="ORF">BDV95DRAFT_92797</name>
</gene>
<keyword evidence="4" id="KW-1185">Reference proteome</keyword>
<feature type="region of interest" description="Disordered" evidence="1">
    <location>
        <begin position="360"/>
        <end position="395"/>
    </location>
</feature>
<dbReference type="Pfam" id="PF07217">
    <property type="entry name" value="Het-C"/>
    <property type="match status" value="1"/>
</dbReference>
<feature type="compositionally biased region" description="Gly residues" evidence="1">
    <location>
        <begin position="628"/>
        <end position="644"/>
    </location>
</feature>
<evidence type="ECO:0000313" key="3">
    <source>
        <dbReference type="EMBL" id="KAF2869966.1"/>
    </source>
</evidence>
<dbReference type="EMBL" id="JAADJZ010000015">
    <property type="protein sequence ID" value="KAF2869966.1"/>
    <property type="molecule type" value="Genomic_DNA"/>
</dbReference>
<accession>A0A7C8I5R7</accession>
<comment type="caution">
    <text evidence="3">The sequence shown here is derived from an EMBL/GenBank/DDBJ whole genome shotgun (WGS) entry which is preliminary data.</text>
</comment>
<feature type="region of interest" description="Disordered" evidence="1">
    <location>
        <begin position="305"/>
        <end position="327"/>
    </location>
</feature>
<feature type="region of interest" description="Disordered" evidence="1">
    <location>
        <begin position="776"/>
        <end position="832"/>
    </location>
</feature>
<feature type="compositionally biased region" description="Low complexity" evidence="1">
    <location>
        <begin position="695"/>
        <end position="714"/>
    </location>
</feature>
<dbReference type="AlphaFoldDB" id="A0A7C8I5R7"/>
<evidence type="ECO:0000313" key="4">
    <source>
        <dbReference type="Proteomes" id="UP000481861"/>
    </source>
</evidence>
<feature type="region of interest" description="Disordered" evidence="1">
    <location>
        <begin position="595"/>
        <end position="659"/>
    </location>
</feature>
<name>A0A7C8I5R7_9PLEO</name>
<reference evidence="3 4" key="1">
    <citation type="submission" date="2020-01" db="EMBL/GenBank/DDBJ databases">
        <authorList>
            <consortium name="DOE Joint Genome Institute"/>
            <person name="Haridas S."/>
            <person name="Albert R."/>
            <person name="Binder M."/>
            <person name="Bloem J."/>
            <person name="Labutti K."/>
            <person name="Salamov A."/>
            <person name="Andreopoulos B."/>
            <person name="Baker S.E."/>
            <person name="Barry K."/>
            <person name="Bills G."/>
            <person name="Bluhm B.H."/>
            <person name="Cannon C."/>
            <person name="Castanera R."/>
            <person name="Culley D.E."/>
            <person name="Daum C."/>
            <person name="Ezra D."/>
            <person name="Gonzalez J.B."/>
            <person name="Henrissat B."/>
            <person name="Kuo A."/>
            <person name="Liang C."/>
            <person name="Lipzen A."/>
            <person name="Lutzoni F."/>
            <person name="Magnuson J."/>
            <person name="Mondo S."/>
            <person name="Nolan M."/>
            <person name="Ohm R."/>
            <person name="Pangilinan J."/>
            <person name="Park H.-J.H."/>
            <person name="Ramirez L."/>
            <person name="Alfaro M."/>
            <person name="Sun H."/>
            <person name="Tritt A."/>
            <person name="Yoshinaga Y."/>
            <person name="Zwiers L.-H.L."/>
            <person name="Turgeon B.G."/>
            <person name="Goodwin S.B."/>
            <person name="Spatafora J.W."/>
            <person name="Crous P.W."/>
            <person name="Grigoriev I.V."/>
        </authorList>
    </citation>
    <scope>NUCLEOTIDE SEQUENCE [LARGE SCALE GENOMIC DNA]</scope>
    <source>
        <strain evidence="3 4">CBS 611.86</strain>
    </source>
</reference>
<dbReference type="OrthoDB" id="2506204at2759"/>
<feature type="compositionally biased region" description="Gly residues" evidence="1">
    <location>
        <begin position="821"/>
        <end position="832"/>
    </location>
</feature>
<protein>
    <submittedName>
        <fullName evidence="3">Heterokaryon incompatibility protein Het-C-domain-containing protein</fullName>
    </submittedName>
</protein>
<feature type="compositionally biased region" description="Low complexity" evidence="1">
    <location>
        <begin position="792"/>
        <end position="801"/>
    </location>
</feature>
<organism evidence="3 4">
    <name type="scientific">Massariosphaeria phaeospora</name>
    <dbReference type="NCBI Taxonomy" id="100035"/>
    <lineage>
        <taxon>Eukaryota</taxon>
        <taxon>Fungi</taxon>
        <taxon>Dikarya</taxon>
        <taxon>Ascomycota</taxon>
        <taxon>Pezizomycotina</taxon>
        <taxon>Dothideomycetes</taxon>
        <taxon>Pleosporomycetidae</taxon>
        <taxon>Pleosporales</taxon>
        <taxon>Pleosporales incertae sedis</taxon>
        <taxon>Massariosphaeria</taxon>
    </lineage>
</organism>
<sequence>MAISTTSFLVVAIALLVLLPGKAEAFGAGNIASISKIEGKNWRHGDIEDVLAVVACLRGHKWNSMMIKRVYFGNWLRDYSQALDTTTLAKVQADTIRVLVWVLSFMSFGYATGEFEVTADRLGVYRPEEHIDNPKDYADNKDARHFDPRLRGPVSDYELEIDPQTGMKNYIANERGAWATSSGYVKFSFARAIHYGRMYTHGPSDQRGRDEDLCEALRCLGQGLHCLEDFGAHTNYTELVLRELGYSNVFPHVGTQTQINLHGKHVYPLVTGTFGGVDFFHSVLGEATDHFTQSEIDQMNTTLSDAAGVTSSSSTTTSKGGGGGGSNACSSLTEALGKLPGTGGLIQEALSLQATSDAQAAANADHGHRSGGYDDWSTSRATGPNQTFDAPPGSVGGPPGPNIPGTNMDPSTIIPRIYPILEFRDKVVRAISAIISKVPGLEKLLETVTERVTLFVLSLLAPFIMPVIKAVSLQLKQGSSAIVEAAAKHQFEVWTNPQSSDPTHSMLSKDHFSNILNSPSGAVAAEILKYVAPRVVYAWDHPDVPVDQVLGDCMGVFHHPAIRDNHNEVHRSMFKVVEEWARSWRGKSLNDMLSSDSVRGGHNHTGEHDHGQAAHGAANATTFQSHSHGGGHSHSQSAGGGHSGGHNQQSSGSGGAGGLLGSLAGNLPGGLGNRLSPALNMFGSGGGRTREAGDSRPSSSSSQPYVPSHSPQPSHDWGNFQPYQSSYAGGASTEPYNAPPEYSAQTGGNSWGQGQYHAGQGVDPAYAVPTAYQQGYDTYGSGYDQQAPPPQQQQEQQQQQQGYGGGYESYDQAPPQEGNGRSWGGGGGNSGW</sequence>
<dbReference type="InterPro" id="IPR052577">
    <property type="entry name" value="VWA7"/>
</dbReference>